<sequence>MGVLRTAVAVALLSALAACGNSLDERRATVCRRAVPAIAPDGSTVSLMRIGTGPGPDSVRVDYRTAGSPGAAAKARWIVCSFGPGSSLEAITTESGPVNGASVYLLRHYYLDTPEAASADPGGR</sequence>
<proteinExistence type="predicted"/>
<dbReference type="EMBL" id="BPRA01000002">
    <property type="protein sequence ID" value="GJE54001.1"/>
    <property type="molecule type" value="Genomic_DNA"/>
</dbReference>
<comment type="caution">
    <text evidence="2">The sequence shown here is derived from an EMBL/GenBank/DDBJ whole genome shotgun (WGS) entry which is preliminary data.</text>
</comment>
<gene>
    <name evidence="2" type="ORF">EKPJFOCH_0473</name>
</gene>
<evidence type="ECO:0008006" key="4">
    <source>
        <dbReference type="Google" id="ProtNLM"/>
    </source>
</evidence>
<evidence type="ECO:0000256" key="1">
    <source>
        <dbReference type="SAM" id="SignalP"/>
    </source>
</evidence>
<evidence type="ECO:0000313" key="3">
    <source>
        <dbReference type="Proteomes" id="UP001055101"/>
    </source>
</evidence>
<organism evidence="2 3">
    <name type="scientific">Methylobacterium thuringiense</name>
    <dbReference type="NCBI Taxonomy" id="1003091"/>
    <lineage>
        <taxon>Bacteria</taxon>
        <taxon>Pseudomonadati</taxon>
        <taxon>Pseudomonadota</taxon>
        <taxon>Alphaproteobacteria</taxon>
        <taxon>Hyphomicrobiales</taxon>
        <taxon>Methylobacteriaceae</taxon>
        <taxon>Methylobacterium</taxon>
    </lineage>
</organism>
<reference evidence="2" key="1">
    <citation type="journal article" date="2021" name="Front. Microbiol.">
        <title>Comprehensive Comparative Genomics and Phenotyping of Methylobacterium Species.</title>
        <authorList>
            <person name="Alessa O."/>
            <person name="Ogura Y."/>
            <person name="Fujitani Y."/>
            <person name="Takami H."/>
            <person name="Hayashi T."/>
            <person name="Sahin N."/>
            <person name="Tani A."/>
        </authorList>
    </citation>
    <scope>NUCLEOTIDE SEQUENCE</scope>
    <source>
        <strain evidence="2">DSM 23674</strain>
    </source>
</reference>
<evidence type="ECO:0000313" key="2">
    <source>
        <dbReference type="EMBL" id="GJE54001.1"/>
    </source>
</evidence>
<feature type="signal peptide" evidence="1">
    <location>
        <begin position="1"/>
        <end position="17"/>
    </location>
</feature>
<dbReference type="Proteomes" id="UP001055101">
    <property type="component" value="Unassembled WGS sequence"/>
</dbReference>
<keyword evidence="3" id="KW-1185">Reference proteome</keyword>
<accession>A0ABQ4TFB7</accession>
<keyword evidence="1" id="KW-0732">Signal</keyword>
<feature type="chain" id="PRO_5046618405" description="Lipoprotein" evidence="1">
    <location>
        <begin position="18"/>
        <end position="124"/>
    </location>
</feature>
<name>A0ABQ4TFB7_9HYPH</name>
<reference evidence="2" key="2">
    <citation type="submission" date="2021-08" db="EMBL/GenBank/DDBJ databases">
        <authorList>
            <person name="Tani A."/>
            <person name="Ola A."/>
            <person name="Ogura Y."/>
            <person name="Katsura K."/>
            <person name="Hayashi T."/>
        </authorList>
    </citation>
    <scope>NUCLEOTIDE SEQUENCE</scope>
    <source>
        <strain evidence="2">DSM 23674</strain>
    </source>
</reference>
<dbReference type="RefSeq" id="WP_147818301.1">
    <property type="nucleotide sequence ID" value="NZ_BPRA01000002.1"/>
</dbReference>
<protein>
    <recommendedName>
        <fullName evidence="4">Lipoprotein</fullName>
    </recommendedName>
</protein>
<dbReference type="PROSITE" id="PS51257">
    <property type="entry name" value="PROKAR_LIPOPROTEIN"/>
    <property type="match status" value="1"/>
</dbReference>